<dbReference type="InterPro" id="IPR016130">
    <property type="entry name" value="Tyr_Pase_AS"/>
</dbReference>
<dbReference type="InterPro" id="IPR000387">
    <property type="entry name" value="Tyr_Pase_dom"/>
</dbReference>
<dbReference type="AlphaFoldDB" id="A0A1Y2A3H8"/>
<dbReference type="EMBL" id="MCFA01000015">
    <property type="protein sequence ID" value="ORY17014.1"/>
    <property type="molecule type" value="Genomic_DNA"/>
</dbReference>
<evidence type="ECO:0000256" key="1">
    <source>
        <dbReference type="ARBA" id="ARBA00008601"/>
    </source>
</evidence>
<dbReference type="SMART" id="SM00195">
    <property type="entry name" value="DSPc"/>
    <property type="match status" value="1"/>
</dbReference>
<dbReference type="GO" id="GO:0017017">
    <property type="term" value="F:MAP kinase tyrosine/serine/threonine phosphatase activity"/>
    <property type="evidence" value="ECO:0007669"/>
    <property type="project" value="TreeGrafter"/>
</dbReference>
<dbReference type="InterPro" id="IPR029021">
    <property type="entry name" value="Prot-tyrosine_phosphatase-like"/>
</dbReference>
<evidence type="ECO:0000259" key="6">
    <source>
        <dbReference type="PROSITE" id="PS50056"/>
    </source>
</evidence>
<dbReference type="InterPro" id="IPR000340">
    <property type="entry name" value="Dual-sp_phosphatase_cat-dom"/>
</dbReference>
<keyword evidence="3" id="KW-0378">Hydrolase</keyword>
<comment type="similarity">
    <text evidence="1">Belongs to the protein-tyrosine phosphatase family. Non-receptor class dual specificity subfamily.</text>
</comment>
<dbReference type="GO" id="GO:0005737">
    <property type="term" value="C:cytoplasm"/>
    <property type="evidence" value="ECO:0007669"/>
    <property type="project" value="TreeGrafter"/>
</dbReference>
<evidence type="ECO:0000256" key="4">
    <source>
        <dbReference type="ARBA" id="ARBA00022912"/>
    </source>
</evidence>
<accession>A0A1Y2A3H8</accession>
<dbReference type="EC" id="3.1.3.48" evidence="2"/>
<evidence type="ECO:0000313" key="7">
    <source>
        <dbReference type="EMBL" id="ORY17014.1"/>
    </source>
</evidence>
<comment type="caution">
    <text evidence="7">The sequence shown here is derived from an EMBL/GenBank/DDBJ whole genome shotgun (WGS) entry which is preliminary data.</text>
</comment>
<dbReference type="Pfam" id="PF00782">
    <property type="entry name" value="DSPc"/>
    <property type="match status" value="1"/>
</dbReference>
<dbReference type="GO" id="GO:0033550">
    <property type="term" value="F:MAP kinase tyrosine phosphatase activity"/>
    <property type="evidence" value="ECO:0007669"/>
    <property type="project" value="TreeGrafter"/>
</dbReference>
<keyword evidence="8" id="KW-1185">Reference proteome</keyword>
<name>A0A1Y2A3H8_9PLEO</name>
<evidence type="ECO:0000256" key="3">
    <source>
        <dbReference type="ARBA" id="ARBA00022801"/>
    </source>
</evidence>
<dbReference type="STRING" id="1231657.A0A1Y2A3H8"/>
<dbReference type="PROSITE" id="PS50056">
    <property type="entry name" value="TYR_PHOSPHATASE_2"/>
    <property type="match status" value="1"/>
</dbReference>
<dbReference type="PANTHER" id="PTHR10159:SF519">
    <property type="entry name" value="DUAL SPECIFICITY PROTEIN PHOSPHATASE MPK3"/>
    <property type="match status" value="1"/>
</dbReference>
<feature type="domain" description="Tyrosine-protein phosphatase" evidence="5">
    <location>
        <begin position="10"/>
        <end position="202"/>
    </location>
</feature>
<dbReference type="CDD" id="cd14498">
    <property type="entry name" value="DSP"/>
    <property type="match status" value="1"/>
</dbReference>
<gene>
    <name evidence="7" type="ORF">BCR34DRAFT_75828</name>
</gene>
<dbReference type="SUPFAM" id="SSF52799">
    <property type="entry name" value="(Phosphotyrosine protein) phosphatases II"/>
    <property type="match status" value="1"/>
</dbReference>
<dbReference type="PROSITE" id="PS00383">
    <property type="entry name" value="TYR_PHOSPHATASE_1"/>
    <property type="match status" value="1"/>
</dbReference>
<dbReference type="GO" id="GO:0008330">
    <property type="term" value="F:protein tyrosine/threonine phosphatase activity"/>
    <property type="evidence" value="ECO:0007669"/>
    <property type="project" value="TreeGrafter"/>
</dbReference>
<protein>
    <recommendedName>
        <fullName evidence="2">protein-tyrosine-phosphatase</fullName>
        <ecNumber evidence="2">3.1.3.48</ecNumber>
    </recommendedName>
</protein>
<sequence>MEELKSHTITPISAIPGLYISDIHVARTPSLLKAHGISHVLSVTRKPFAPRYTPSDGILSHLVVEIDDDPLEDLVGRLEESCDWIDGALSTNLVPGPMNAHVDNSDECEGMGEKEIKEGDAIQSATTSYPDAESRGNRGGRVLIHCLQGISRSGAVVTAFLMRRLSLDYDAALEMARRDRDLITPNMGFVEQLRLWHTLNYEHLKEDGTEKQGYTEWRKKRDGLAKGSDEVRNRERAKGMASLAARFGARRLKWSEDMEGR</sequence>
<evidence type="ECO:0000259" key="5">
    <source>
        <dbReference type="PROSITE" id="PS50054"/>
    </source>
</evidence>
<evidence type="ECO:0000256" key="2">
    <source>
        <dbReference type="ARBA" id="ARBA00013064"/>
    </source>
</evidence>
<keyword evidence="4" id="KW-0904">Protein phosphatase</keyword>
<feature type="domain" description="Tyrosine specific protein phosphatases" evidence="6">
    <location>
        <begin position="119"/>
        <end position="180"/>
    </location>
</feature>
<reference evidence="7 8" key="1">
    <citation type="submission" date="2016-07" db="EMBL/GenBank/DDBJ databases">
        <title>Pervasive Adenine N6-methylation of Active Genes in Fungi.</title>
        <authorList>
            <consortium name="DOE Joint Genome Institute"/>
            <person name="Mondo S.J."/>
            <person name="Dannebaum R.O."/>
            <person name="Kuo R.C."/>
            <person name="Labutti K."/>
            <person name="Haridas S."/>
            <person name="Kuo A."/>
            <person name="Salamov A."/>
            <person name="Ahrendt S.R."/>
            <person name="Lipzen A."/>
            <person name="Sullivan W."/>
            <person name="Andreopoulos W.B."/>
            <person name="Clum A."/>
            <person name="Lindquist E."/>
            <person name="Daum C."/>
            <person name="Ramamoorthy G.K."/>
            <person name="Gryganskyi A."/>
            <person name="Culley D."/>
            <person name="Magnuson J.K."/>
            <person name="James T.Y."/>
            <person name="O'Malley M.A."/>
            <person name="Stajich J.E."/>
            <person name="Spatafora J.W."/>
            <person name="Visel A."/>
            <person name="Grigoriev I.V."/>
        </authorList>
    </citation>
    <scope>NUCLEOTIDE SEQUENCE [LARGE SCALE GENOMIC DNA]</scope>
    <source>
        <strain evidence="7 8">CBS 115471</strain>
    </source>
</reference>
<dbReference type="Proteomes" id="UP000193144">
    <property type="component" value="Unassembled WGS sequence"/>
</dbReference>
<dbReference type="Gene3D" id="3.90.190.10">
    <property type="entry name" value="Protein tyrosine phosphatase superfamily"/>
    <property type="match status" value="1"/>
</dbReference>
<dbReference type="GO" id="GO:0043409">
    <property type="term" value="P:negative regulation of MAPK cascade"/>
    <property type="evidence" value="ECO:0007669"/>
    <property type="project" value="TreeGrafter"/>
</dbReference>
<organism evidence="7 8">
    <name type="scientific">Clohesyomyces aquaticus</name>
    <dbReference type="NCBI Taxonomy" id="1231657"/>
    <lineage>
        <taxon>Eukaryota</taxon>
        <taxon>Fungi</taxon>
        <taxon>Dikarya</taxon>
        <taxon>Ascomycota</taxon>
        <taxon>Pezizomycotina</taxon>
        <taxon>Dothideomycetes</taxon>
        <taxon>Pleosporomycetidae</taxon>
        <taxon>Pleosporales</taxon>
        <taxon>Lindgomycetaceae</taxon>
        <taxon>Clohesyomyces</taxon>
    </lineage>
</organism>
<dbReference type="InterPro" id="IPR020422">
    <property type="entry name" value="TYR_PHOSPHATASE_DUAL_dom"/>
</dbReference>
<proteinExistence type="inferred from homology"/>
<dbReference type="PANTHER" id="PTHR10159">
    <property type="entry name" value="DUAL SPECIFICITY PROTEIN PHOSPHATASE"/>
    <property type="match status" value="1"/>
</dbReference>
<dbReference type="PROSITE" id="PS50054">
    <property type="entry name" value="TYR_PHOSPHATASE_DUAL"/>
    <property type="match status" value="1"/>
</dbReference>
<dbReference type="OrthoDB" id="10252009at2759"/>
<evidence type="ECO:0000313" key="8">
    <source>
        <dbReference type="Proteomes" id="UP000193144"/>
    </source>
</evidence>